<sequence length="62" mass="6814">MSEKPSTGEPRIKLFSGISFRVPAASASLTFRVADNPTEMHSRVILDKHIVVSGYDSNRLPV</sequence>
<proteinExistence type="predicted"/>
<reference evidence="1 2" key="1">
    <citation type="journal article" date="2002" name="Proc. Natl. Acad. Sci. U.S.A.">
        <title>Extensive mosaic structure revealed by the complete genome sequence of uropathogenic Escherichia coli.</title>
        <authorList>
            <person name="Welch R.A."/>
            <person name="Burland V."/>
            <person name="Plunkett G.III."/>
            <person name="Redford P."/>
            <person name="Roesch P."/>
            <person name="Rasko D."/>
            <person name="Buckles E.L."/>
            <person name="Liou S.R."/>
            <person name="Boutin A."/>
            <person name="Hackett J."/>
            <person name="Stroud D."/>
            <person name="Mayhew G.F."/>
            <person name="Rose D.J."/>
            <person name="Zhou S."/>
            <person name="Schwartz D.C."/>
            <person name="Perna N.T."/>
            <person name="Mobley H.L."/>
            <person name="Donnenberg M.S."/>
            <person name="Blattner F.R."/>
        </authorList>
    </citation>
    <scope>NUCLEOTIDE SEQUENCE [LARGE SCALE GENOMIC DNA]</scope>
    <source>
        <strain evidence="2">CFT073 / ATCC 700928 / UPEC</strain>
    </source>
</reference>
<dbReference type="EMBL" id="AE014075">
    <property type="protein sequence ID" value="AAN79751.1"/>
    <property type="molecule type" value="Genomic_DNA"/>
</dbReference>
<protein>
    <submittedName>
        <fullName evidence="1">Uncharacterized protein</fullName>
    </submittedName>
</protein>
<organism evidence="1 2">
    <name type="scientific">Escherichia coli O6:H1 (strain CFT073 / ATCC 700928 / UPEC)</name>
    <dbReference type="NCBI Taxonomy" id="199310"/>
    <lineage>
        <taxon>Bacteria</taxon>
        <taxon>Pseudomonadati</taxon>
        <taxon>Pseudomonadota</taxon>
        <taxon>Gammaproteobacteria</taxon>
        <taxon>Enterobacterales</taxon>
        <taxon>Enterobacteriaceae</taxon>
        <taxon>Escherichia</taxon>
    </lineage>
</organism>
<accession>A0A0H2V682</accession>
<dbReference type="AlphaFoldDB" id="A0A0H2V682"/>
<gene>
    <name evidence="1" type="ordered locus">c1277</name>
</gene>
<dbReference type="HOGENOM" id="CLU_2901783_0_0_6"/>
<keyword evidence="2" id="KW-1185">Reference proteome</keyword>
<name>A0A0H2V682_ECOL6</name>
<evidence type="ECO:0000313" key="1">
    <source>
        <dbReference type="EMBL" id="AAN79751.1"/>
    </source>
</evidence>
<dbReference type="Proteomes" id="UP000001410">
    <property type="component" value="Chromosome"/>
</dbReference>
<evidence type="ECO:0000313" key="2">
    <source>
        <dbReference type="Proteomes" id="UP000001410"/>
    </source>
</evidence>
<dbReference type="KEGG" id="ecc:c1277"/>